<name>A0A559M5D3_9HELO</name>
<comment type="caution">
    <text evidence="1">The sequence shown here is derived from an EMBL/GenBank/DDBJ whole genome shotgun (WGS) entry which is preliminary data.</text>
</comment>
<keyword evidence="2" id="KW-1185">Reference proteome</keyword>
<dbReference type="Proteomes" id="UP000315522">
    <property type="component" value="Unassembled WGS sequence"/>
</dbReference>
<proteinExistence type="predicted"/>
<evidence type="ECO:0000313" key="1">
    <source>
        <dbReference type="EMBL" id="TVY88168.1"/>
    </source>
</evidence>
<protein>
    <submittedName>
        <fullName evidence="1">Uncharacterized protein</fullName>
    </submittedName>
</protein>
<reference evidence="1 2" key="1">
    <citation type="submission" date="2018-05" db="EMBL/GenBank/DDBJ databases">
        <title>Genome sequencing and assembly of the regulated plant pathogen Lachnellula willkommii and related sister species for the development of diagnostic species identification markers.</title>
        <authorList>
            <person name="Giroux E."/>
            <person name="Bilodeau G."/>
        </authorList>
    </citation>
    <scope>NUCLEOTIDE SEQUENCE [LARGE SCALE GENOMIC DNA]</scope>
    <source>
        <strain evidence="1 2">CBS 172.35</strain>
    </source>
</reference>
<dbReference type="AlphaFoldDB" id="A0A559M5D3"/>
<dbReference type="EMBL" id="QGML01001894">
    <property type="protein sequence ID" value="TVY88168.1"/>
    <property type="molecule type" value="Genomic_DNA"/>
</dbReference>
<accession>A0A559M5D3</accession>
<organism evidence="1 2">
    <name type="scientific">Lachnellula willkommii</name>
    <dbReference type="NCBI Taxonomy" id="215461"/>
    <lineage>
        <taxon>Eukaryota</taxon>
        <taxon>Fungi</taxon>
        <taxon>Dikarya</taxon>
        <taxon>Ascomycota</taxon>
        <taxon>Pezizomycotina</taxon>
        <taxon>Leotiomycetes</taxon>
        <taxon>Helotiales</taxon>
        <taxon>Lachnaceae</taxon>
        <taxon>Lachnellula</taxon>
    </lineage>
</organism>
<sequence length="98" mass="11463">MAIYAAKLYTSVYKSDDEINVPKLFKGIQKEEEFVELARMLAEDDRPASEIKRDEEDYFRYSGLEKEAMARKLTMVSELSEGFVADKRLWQWIEEATA</sequence>
<evidence type="ECO:0000313" key="2">
    <source>
        <dbReference type="Proteomes" id="UP000315522"/>
    </source>
</evidence>
<gene>
    <name evidence="1" type="ORF">LAWI1_G005806</name>
</gene>